<gene>
    <name evidence="1" type="ORF">ECRASSUSDP1_LOCUS11838</name>
</gene>
<organism evidence="1 2">
    <name type="scientific">Euplotes crassus</name>
    <dbReference type="NCBI Taxonomy" id="5936"/>
    <lineage>
        <taxon>Eukaryota</taxon>
        <taxon>Sar</taxon>
        <taxon>Alveolata</taxon>
        <taxon>Ciliophora</taxon>
        <taxon>Intramacronucleata</taxon>
        <taxon>Spirotrichea</taxon>
        <taxon>Hypotrichia</taxon>
        <taxon>Euplotida</taxon>
        <taxon>Euplotidae</taxon>
        <taxon>Moneuplotes</taxon>
    </lineage>
</organism>
<reference evidence="1" key="1">
    <citation type="submission" date="2023-07" db="EMBL/GenBank/DDBJ databases">
        <authorList>
            <consortium name="AG Swart"/>
            <person name="Singh M."/>
            <person name="Singh A."/>
            <person name="Seah K."/>
            <person name="Emmerich C."/>
        </authorList>
    </citation>
    <scope>NUCLEOTIDE SEQUENCE</scope>
    <source>
        <strain evidence="1">DP1</strain>
    </source>
</reference>
<name>A0AAD1XDK6_EUPCR</name>
<sequence>MKVVAENALRPLSVSASSFCCCKPCVFSSFLSIRISSFPCVGDPSFWRKPVEVLISMSDTVLIISACPSLYKEQCC</sequence>
<keyword evidence="2" id="KW-1185">Reference proteome</keyword>
<protein>
    <submittedName>
        <fullName evidence="1">Uncharacterized protein</fullName>
    </submittedName>
</protein>
<accession>A0AAD1XDK6</accession>
<proteinExistence type="predicted"/>
<dbReference type="Proteomes" id="UP001295684">
    <property type="component" value="Unassembled WGS sequence"/>
</dbReference>
<evidence type="ECO:0000313" key="2">
    <source>
        <dbReference type="Proteomes" id="UP001295684"/>
    </source>
</evidence>
<evidence type="ECO:0000313" key="1">
    <source>
        <dbReference type="EMBL" id="CAI2370525.1"/>
    </source>
</evidence>
<dbReference type="AlphaFoldDB" id="A0AAD1XDK6"/>
<comment type="caution">
    <text evidence="1">The sequence shown here is derived from an EMBL/GenBank/DDBJ whole genome shotgun (WGS) entry which is preliminary data.</text>
</comment>
<dbReference type="EMBL" id="CAMPGE010011712">
    <property type="protein sequence ID" value="CAI2370525.1"/>
    <property type="molecule type" value="Genomic_DNA"/>
</dbReference>